<reference evidence="4" key="1">
    <citation type="submission" date="2017-02" db="UniProtKB">
        <authorList>
            <consortium name="WormBaseParasite"/>
        </authorList>
    </citation>
    <scope>IDENTIFICATION</scope>
</reference>
<feature type="compositionally biased region" description="Polar residues" evidence="1">
    <location>
        <begin position="58"/>
        <end position="68"/>
    </location>
</feature>
<feature type="region of interest" description="Disordered" evidence="1">
    <location>
        <begin position="38"/>
        <end position="71"/>
    </location>
</feature>
<keyword evidence="3" id="KW-1185">Reference proteome</keyword>
<feature type="region of interest" description="Disordered" evidence="1">
    <location>
        <begin position="106"/>
        <end position="153"/>
    </location>
</feature>
<dbReference type="EMBL" id="UYWX01021168">
    <property type="protein sequence ID" value="VDM34907.1"/>
    <property type="molecule type" value="Genomic_DNA"/>
</dbReference>
<dbReference type="Proteomes" id="UP000274429">
    <property type="component" value="Unassembled WGS sequence"/>
</dbReference>
<organism evidence="4">
    <name type="scientific">Hydatigena taeniaeformis</name>
    <name type="common">Feline tapeworm</name>
    <name type="synonym">Taenia taeniaeformis</name>
    <dbReference type="NCBI Taxonomy" id="6205"/>
    <lineage>
        <taxon>Eukaryota</taxon>
        <taxon>Metazoa</taxon>
        <taxon>Spiralia</taxon>
        <taxon>Lophotrochozoa</taxon>
        <taxon>Platyhelminthes</taxon>
        <taxon>Cestoda</taxon>
        <taxon>Eucestoda</taxon>
        <taxon>Cyclophyllidea</taxon>
        <taxon>Taeniidae</taxon>
        <taxon>Hydatigera</taxon>
    </lineage>
</organism>
<evidence type="ECO:0000313" key="4">
    <source>
        <dbReference type="WBParaSite" id="TTAC_0000994401-mRNA-1"/>
    </source>
</evidence>
<evidence type="ECO:0000313" key="3">
    <source>
        <dbReference type="Proteomes" id="UP000274429"/>
    </source>
</evidence>
<evidence type="ECO:0000313" key="2">
    <source>
        <dbReference type="EMBL" id="VDM34907.1"/>
    </source>
</evidence>
<sequence>MRSLGNTSSASFQSGFDSGSLGGFDAIESVIDAEIDDAPLESSLSSQSPSERLESGSIETLNPTNTQPLPIEDPIEAYDSLVSRMATDGVEWIPPKQIAKGFPDGLSLHDNPAQWQDVNGPDDVTTPTKVQEEVTLSDARQTPHPAESSELSNRTAFVQHPSTDANDVGVSENVSKLRELQFQLNQVRFSRRATDFMSVVIVASMDDHIFVG</sequence>
<dbReference type="AlphaFoldDB" id="A0A0R3X8R9"/>
<accession>A0A0R3X8R9</accession>
<gene>
    <name evidence="2" type="ORF">TTAC_LOCUS9929</name>
</gene>
<name>A0A0R3X8R9_HYDTA</name>
<protein>
    <submittedName>
        <fullName evidence="4">Clathrin_bdg domain-containing protein</fullName>
    </submittedName>
</protein>
<dbReference type="WBParaSite" id="TTAC_0000994401-mRNA-1">
    <property type="protein sequence ID" value="TTAC_0000994401-mRNA-1"/>
    <property type="gene ID" value="TTAC_0000994401"/>
</dbReference>
<feature type="compositionally biased region" description="Low complexity" evidence="1">
    <location>
        <begin position="40"/>
        <end position="50"/>
    </location>
</feature>
<reference evidence="2 3" key="2">
    <citation type="submission" date="2018-11" db="EMBL/GenBank/DDBJ databases">
        <authorList>
            <consortium name="Pathogen Informatics"/>
        </authorList>
    </citation>
    <scope>NUCLEOTIDE SEQUENCE [LARGE SCALE GENOMIC DNA]</scope>
</reference>
<evidence type="ECO:0000256" key="1">
    <source>
        <dbReference type="SAM" id="MobiDB-lite"/>
    </source>
</evidence>
<proteinExistence type="predicted"/>